<reference evidence="2" key="1">
    <citation type="journal article" date="2023" name="Mol. Phylogenet. Evol.">
        <title>Genome-scale phylogeny and comparative genomics of the fungal order Sordariales.</title>
        <authorList>
            <person name="Hensen N."/>
            <person name="Bonometti L."/>
            <person name="Westerberg I."/>
            <person name="Brannstrom I.O."/>
            <person name="Guillou S."/>
            <person name="Cros-Aarteil S."/>
            <person name="Calhoun S."/>
            <person name="Haridas S."/>
            <person name="Kuo A."/>
            <person name="Mondo S."/>
            <person name="Pangilinan J."/>
            <person name="Riley R."/>
            <person name="LaButti K."/>
            <person name="Andreopoulos B."/>
            <person name="Lipzen A."/>
            <person name="Chen C."/>
            <person name="Yan M."/>
            <person name="Daum C."/>
            <person name="Ng V."/>
            <person name="Clum A."/>
            <person name="Steindorff A."/>
            <person name="Ohm R.A."/>
            <person name="Martin F."/>
            <person name="Silar P."/>
            <person name="Natvig D.O."/>
            <person name="Lalanne C."/>
            <person name="Gautier V."/>
            <person name="Ament-Velasquez S.L."/>
            <person name="Kruys A."/>
            <person name="Hutchinson M.I."/>
            <person name="Powell A.J."/>
            <person name="Barry K."/>
            <person name="Miller A.N."/>
            <person name="Grigoriev I.V."/>
            <person name="Debuchy R."/>
            <person name="Gladieux P."/>
            <person name="Hiltunen Thoren M."/>
            <person name="Johannesson H."/>
        </authorList>
    </citation>
    <scope>NUCLEOTIDE SEQUENCE</scope>
    <source>
        <strain evidence="2">CBS 731.68</strain>
    </source>
</reference>
<dbReference type="SUPFAM" id="SSF109604">
    <property type="entry name" value="HD-domain/PDEase-like"/>
    <property type="match status" value="1"/>
</dbReference>
<keyword evidence="1" id="KW-0732">Signal</keyword>
<feature type="signal peptide" evidence="1">
    <location>
        <begin position="1"/>
        <end position="22"/>
    </location>
</feature>
<organism evidence="2 3">
    <name type="scientific">Parathielavia appendiculata</name>
    <dbReference type="NCBI Taxonomy" id="2587402"/>
    <lineage>
        <taxon>Eukaryota</taxon>
        <taxon>Fungi</taxon>
        <taxon>Dikarya</taxon>
        <taxon>Ascomycota</taxon>
        <taxon>Pezizomycotina</taxon>
        <taxon>Sordariomycetes</taxon>
        <taxon>Sordariomycetidae</taxon>
        <taxon>Sordariales</taxon>
        <taxon>Chaetomiaceae</taxon>
        <taxon>Parathielavia</taxon>
    </lineage>
</organism>
<feature type="chain" id="PRO_5043038470" description="HD domain-containing protein" evidence="1">
    <location>
        <begin position="23"/>
        <end position="257"/>
    </location>
</feature>
<proteinExistence type="predicted"/>
<gene>
    <name evidence="2" type="ORF">N657DRAFT_658777</name>
</gene>
<comment type="caution">
    <text evidence="2">The sequence shown here is derived from an EMBL/GenBank/DDBJ whole genome shotgun (WGS) entry which is preliminary data.</text>
</comment>
<reference evidence="2" key="2">
    <citation type="submission" date="2023-05" db="EMBL/GenBank/DDBJ databases">
        <authorList>
            <consortium name="Lawrence Berkeley National Laboratory"/>
            <person name="Steindorff A."/>
            <person name="Hensen N."/>
            <person name="Bonometti L."/>
            <person name="Westerberg I."/>
            <person name="Brannstrom I.O."/>
            <person name="Guillou S."/>
            <person name="Cros-Aarteil S."/>
            <person name="Calhoun S."/>
            <person name="Haridas S."/>
            <person name="Kuo A."/>
            <person name="Mondo S."/>
            <person name="Pangilinan J."/>
            <person name="Riley R."/>
            <person name="Labutti K."/>
            <person name="Andreopoulos B."/>
            <person name="Lipzen A."/>
            <person name="Chen C."/>
            <person name="Yanf M."/>
            <person name="Daum C."/>
            <person name="Ng V."/>
            <person name="Clum A."/>
            <person name="Ohm R."/>
            <person name="Martin F."/>
            <person name="Silar P."/>
            <person name="Natvig D."/>
            <person name="Lalanne C."/>
            <person name="Gautier V."/>
            <person name="Ament-Velasquez S.L."/>
            <person name="Kruys A."/>
            <person name="Hutchinson M.I."/>
            <person name="Powell A.J."/>
            <person name="Barry K."/>
            <person name="Miller A.N."/>
            <person name="Grigoriev I.V."/>
            <person name="Debuchy R."/>
            <person name="Gladieux P."/>
            <person name="Thoren M.H."/>
            <person name="Johannesson H."/>
        </authorList>
    </citation>
    <scope>NUCLEOTIDE SEQUENCE</scope>
    <source>
        <strain evidence="2">CBS 731.68</strain>
    </source>
</reference>
<evidence type="ECO:0008006" key="4">
    <source>
        <dbReference type="Google" id="ProtNLM"/>
    </source>
</evidence>
<keyword evidence="3" id="KW-1185">Reference proteome</keyword>
<evidence type="ECO:0000313" key="3">
    <source>
        <dbReference type="Proteomes" id="UP001302602"/>
    </source>
</evidence>
<evidence type="ECO:0000256" key="1">
    <source>
        <dbReference type="SAM" id="SignalP"/>
    </source>
</evidence>
<sequence>MLAIRFTWLALIGACISFSAHATPLFGPRGSDRHPRRIIAGVSVIDTPIVQAARQYAREHCDDNIYGHVMRSWLFGTLMLQHNSTLETLVDPEVHAVALILHDLGWERTPNSTIVTPDHRFEVDGAIAARKFIRGHHHGRRWEERRVQLVWDAIALHAERKIAFFKEAEVEAVSKGILLDFVGPDLGVPEDKYAAVVEAFPKSDFKNGVIEVFSWLCRTKPETTYDTFMQPYGELFVPGYSAVGHRMVDRVLGMSGN</sequence>
<dbReference type="PANTHER" id="PTHR35569">
    <property type="entry name" value="CYANAMIDE HYDRATASE DDI2-RELATED"/>
    <property type="match status" value="1"/>
</dbReference>
<accession>A0AAN6TS99</accession>
<dbReference type="RefSeq" id="XP_062643563.1">
    <property type="nucleotide sequence ID" value="XM_062794926.1"/>
</dbReference>
<name>A0AAN6TS99_9PEZI</name>
<dbReference type="Gene3D" id="1.10.3210.10">
    <property type="entry name" value="Hypothetical protein af1432"/>
    <property type="match status" value="1"/>
</dbReference>
<protein>
    <recommendedName>
        <fullName evidence="4">HD domain-containing protein</fullName>
    </recommendedName>
</protein>
<dbReference type="GeneID" id="87831695"/>
<dbReference type="Proteomes" id="UP001302602">
    <property type="component" value="Unassembled WGS sequence"/>
</dbReference>
<evidence type="ECO:0000313" key="2">
    <source>
        <dbReference type="EMBL" id="KAK4119790.1"/>
    </source>
</evidence>
<dbReference type="EMBL" id="MU853244">
    <property type="protein sequence ID" value="KAK4119790.1"/>
    <property type="molecule type" value="Genomic_DNA"/>
</dbReference>
<dbReference type="AlphaFoldDB" id="A0AAN6TS99"/>
<dbReference type="PANTHER" id="PTHR35569:SF1">
    <property type="entry name" value="CYANAMIDE HYDRATASE DDI2-RELATED"/>
    <property type="match status" value="1"/>
</dbReference>